<dbReference type="KEGG" id="ccac:CcaHIS019_0100860"/>
<evidence type="ECO:0000256" key="2">
    <source>
        <dbReference type="ARBA" id="ARBA00006720"/>
    </source>
</evidence>
<dbReference type="EMBL" id="AP028212">
    <property type="protein sequence ID" value="BEI87368.1"/>
    <property type="molecule type" value="Genomic_DNA"/>
</dbReference>
<comment type="subunit">
    <text evidence="12">Heterohexamer.</text>
</comment>
<feature type="domain" description="Tim10-like" evidence="14">
    <location>
        <begin position="28"/>
        <end position="88"/>
    </location>
</feature>
<evidence type="ECO:0000256" key="1">
    <source>
        <dbReference type="ARBA" id="ARBA00004137"/>
    </source>
</evidence>
<evidence type="ECO:0000256" key="7">
    <source>
        <dbReference type="ARBA" id="ARBA00022927"/>
    </source>
</evidence>
<evidence type="ECO:0000256" key="11">
    <source>
        <dbReference type="ARBA" id="ARBA00023186"/>
    </source>
</evidence>
<dbReference type="InterPro" id="IPR035427">
    <property type="entry name" value="Tim10-like_dom_sf"/>
</dbReference>
<keyword evidence="11 12" id="KW-0143">Chaperone</keyword>
<dbReference type="Pfam" id="PF02953">
    <property type="entry name" value="zf-Tim10_DDP"/>
    <property type="match status" value="1"/>
</dbReference>
<keyword evidence="16" id="KW-1185">Reference proteome</keyword>
<dbReference type="GeneID" id="85491239"/>
<dbReference type="Gene3D" id="1.10.287.810">
    <property type="entry name" value="Mitochondrial import inner membrane translocase subunit tim13 like domains"/>
    <property type="match status" value="1"/>
</dbReference>
<evidence type="ECO:0000256" key="3">
    <source>
        <dbReference type="ARBA" id="ARBA00022448"/>
    </source>
</evidence>
<comment type="domain">
    <text evidence="12">The twin CX3C motif contains 4 conserved Cys residues that form 2 disulfide bonds in the mitochondrial intermembrane space.</text>
</comment>
<evidence type="ECO:0000313" key="15">
    <source>
        <dbReference type="EMBL" id="BEI87368.1"/>
    </source>
</evidence>
<evidence type="ECO:0000256" key="8">
    <source>
        <dbReference type="ARBA" id="ARBA00023010"/>
    </source>
</evidence>
<dbReference type="GO" id="GO:0042719">
    <property type="term" value="C:mitochondrial intermembrane space chaperone complex"/>
    <property type="evidence" value="ECO:0007669"/>
    <property type="project" value="UniProtKB-ARBA"/>
</dbReference>
<comment type="similarity">
    <text evidence="2 12">Belongs to the small Tim family.</text>
</comment>
<evidence type="ECO:0000256" key="9">
    <source>
        <dbReference type="ARBA" id="ARBA00023128"/>
    </source>
</evidence>
<keyword evidence="10 12" id="KW-1015">Disulfide bond</keyword>
<keyword evidence="5 12" id="KW-0999">Mitochondrion inner membrane</keyword>
<comment type="subcellular location">
    <subcellularLocation>
        <location evidence="1 12">Mitochondrion inner membrane</location>
        <topology evidence="1 12">Peripheral membrane protein</topology>
        <orientation evidence="1 12">Intermembrane side</orientation>
    </subcellularLocation>
</comment>
<evidence type="ECO:0000259" key="14">
    <source>
        <dbReference type="Pfam" id="PF02953"/>
    </source>
</evidence>
<evidence type="ECO:0000313" key="16">
    <source>
        <dbReference type="Proteomes" id="UP001233271"/>
    </source>
</evidence>
<dbReference type="GO" id="GO:0045039">
    <property type="term" value="P:protein insertion into mitochondrial inner membrane"/>
    <property type="evidence" value="ECO:0007669"/>
    <property type="project" value="UniProtKB-ARBA"/>
</dbReference>
<name>A0AA48L1R7_9TREE</name>
<evidence type="ECO:0000256" key="5">
    <source>
        <dbReference type="ARBA" id="ARBA00022792"/>
    </source>
</evidence>
<keyword evidence="6" id="KW-0862">Zinc</keyword>
<keyword evidence="4" id="KW-0479">Metal-binding</keyword>
<sequence length="99" mass="10986">MSFFRGTNPSTGSLSAPSMQARKEEVKQQIQQELAVASAQQLVTKMTENCFAKCVTRPGPSLAGSEERCLSQCMQLYMAAFDKISQTYVTRISKEGRKQ</sequence>
<keyword evidence="9 12" id="KW-0496">Mitochondrion</keyword>
<dbReference type="GO" id="GO:0015031">
    <property type="term" value="P:protein transport"/>
    <property type="evidence" value="ECO:0007669"/>
    <property type="project" value="UniProtKB-KW"/>
</dbReference>
<dbReference type="GO" id="GO:0005743">
    <property type="term" value="C:mitochondrial inner membrane"/>
    <property type="evidence" value="ECO:0007669"/>
    <property type="project" value="UniProtKB-SubCell"/>
</dbReference>
<dbReference type="GO" id="GO:0046872">
    <property type="term" value="F:metal ion binding"/>
    <property type="evidence" value="ECO:0007669"/>
    <property type="project" value="UniProtKB-KW"/>
</dbReference>
<feature type="region of interest" description="Disordered" evidence="13">
    <location>
        <begin position="1"/>
        <end position="25"/>
    </location>
</feature>
<feature type="compositionally biased region" description="Polar residues" evidence="13">
    <location>
        <begin position="1"/>
        <end position="18"/>
    </location>
</feature>
<accession>A0AA48L1R7</accession>
<keyword evidence="8 12" id="KW-0811">Translocation</keyword>
<dbReference type="Proteomes" id="UP001233271">
    <property type="component" value="Chromosome 1"/>
</dbReference>
<keyword evidence="3 12" id="KW-0813">Transport</keyword>
<gene>
    <name evidence="15" type="primary">TIM13</name>
    <name evidence="15" type="ORF">CcaverHIS019_0100860</name>
</gene>
<evidence type="ECO:0000256" key="10">
    <source>
        <dbReference type="ARBA" id="ARBA00023157"/>
    </source>
</evidence>
<evidence type="ECO:0000256" key="13">
    <source>
        <dbReference type="SAM" id="MobiDB-lite"/>
    </source>
</evidence>
<evidence type="ECO:0000256" key="4">
    <source>
        <dbReference type="ARBA" id="ARBA00022723"/>
    </source>
</evidence>
<dbReference type="FunFam" id="1.10.287.810:FF:000001">
    <property type="entry name" value="mitochondrial import inner membrane translocase subunit TIM13"/>
    <property type="match status" value="1"/>
</dbReference>
<dbReference type="SUPFAM" id="SSF144122">
    <property type="entry name" value="Tim10-like"/>
    <property type="match status" value="1"/>
</dbReference>
<comment type="function">
    <text evidence="12">Mitochondrial intermembrane chaperone that participates in the import and insertion of some multi-pass transmembrane proteins into the mitochondrial inner membrane. Also required for the transfer of beta-barrel precursors from the TOM complex to the sorting and assembly machinery (SAM complex) of the outer membrane. Acts as a chaperone-like protein that protects the hydrophobic precursors from aggregation and guide them through the mitochondrial intermembrane space.</text>
</comment>
<dbReference type="RefSeq" id="XP_060452634.1">
    <property type="nucleotide sequence ID" value="XM_060604164.1"/>
</dbReference>
<keyword evidence="7 12" id="KW-0653">Protein transport</keyword>
<evidence type="ECO:0000256" key="12">
    <source>
        <dbReference type="RuleBase" id="RU367043"/>
    </source>
</evidence>
<evidence type="ECO:0000256" key="6">
    <source>
        <dbReference type="ARBA" id="ARBA00022833"/>
    </source>
</evidence>
<reference evidence="15" key="1">
    <citation type="journal article" date="2023" name="BMC Genomics">
        <title>Chromosome-level genome assemblies of Cutaneotrichosporon spp. (Trichosporonales, Basidiomycota) reveal imbalanced evolution between nucleotide sequences and chromosome synteny.</title>
        <authorList>
            <person name="Kobayashi Y."/>
            <person name="Kayamori A."/>
            <person name="Aoki K."/>
            <person name="Shiwa Y."/>
            <person name="Matsutani M."/>
            <person name="Fujita N."/>
            <person name="Sugita T."/>
            <person name="Iwasaki W."/>
            <person name="Tanaka N."/>
            <person name="Takashima M."/>
        </authorList>
    </citation>
    <scope>NUCLEOTIDE SEQUENCE</scope>
    <source>
        <strain evidence="15">HIS019</strain>
    </source>
</reference>
<keyword evidence="5 12" id="KW-0472">Membrane</keyword>
<proteinExistence type="inferred from homology"/>
<dbReference type="AlphaFoldDB" id="A0AA48L1R7"/>
<dbReference type="InterPro" id="IPR004217">
    <property type="entry name" value="Tim10-like"/>
</dbReference>
<protein>
    <recommendedName>
        <fullName evidence="12">Mitochondrial import inner membrane translocase subunit</fullName>
    </recommendedName>
</protein>
<organism evidence="15 16">
    <name type="scientific">Cutaneotrichosporon cavernicola</name>
    <dbReference type="NCBI Taxonomy" id="279322"/>
    <lineage>
        <taxon>Eukaryota</taxon>
        <taxon>Fungi</taxon>
        <taxon>Dikarya</taxon>
        <taxon>Basidiomycota</taxon>
        <taxon>Agaricomycotina</taxon>
        <taxon>Tremellomycetes</taxon>
        <taxon>Trichosporonales</taxon>
        <taxon>Trichosporonaceae</taxon>
        <taxon>Cutaneotrichosporon</taxon>
    </lineage>
</organism>